<keyword evidence="4" id="KW-0472">Membrane</keyword>
<dbReference type="PANTHER" id="PTHR33217:SF7">
    <property type="entry name" value="TRANSPOSASE FOR INSERTION SEQUENCE ELEMENT IS1081"/>
    <property type="match status" value="1"/>
</dbReference>
<dbReference type="InterPro" id="IPR001207">
    <property type="entry name" value="Transposase_mutator"/>
</dbReference>
<dbReference type="Proteomes" id="UP000693941">
    <property type="component" value="Chromosome"/>
</dbReference>
<evidence type="ECO:0000313" key="5">
    <source>
        <dbReference type="EMBL" id="QXJ31208.1"/>
    </source>
</evidence>
<protein>
    <submittedName>
        <fullName evidence="5">Uncharacterized protein</fullName>
    </submittedName>
</protein>
<dbReference type="EMBL" id="CP077715">
    <property type="protein sequence ID" value="QXJ31208.1"/>
    <property type="molecule type" value="Genomic_DNA"/>
</dbReference>
<accession>A0A8F5BTU2</accession>
<name>A0A8F5BTU2_9CREN</name>
<feature type="transmembrane region" description="Helical" evidence="4">
    <location>
        <begin position="332"/>
        <end position="356"/>
    </location>
</feature>
<proteinExistence type="predicted"/>
<keyword evidence="2" id="KW-0238">DNA-binding</keyword>
<evidence type="ECO:0000313" key="6">
    <source>
        <dbReference type="Proteomes" id="UP000693941"/>
    </source>
</evidence>
<evidence type="ECO:0000256" key="2">
    <source>
        <dbReference type="ARBA" id="ARBA00023125"/>
    </source>
</evidence>
<organism evidence="5 6">
    <name type="scientific">Saccharolobus shibatae</name>
    <dbReference type="NCBI Taxonomy" id="2286"/>
    <lineage>
        <taxon>Archaea</taxon>
        <taxon>Thermoproteota</taxon>
        <taxon>Thermoprotei</taxon>
        <taxon>Sulfolobales</taxon>
        <taxon>Sulfolobaceae</taxon>
        <taxon>Saccharolobus</taxon>
    </lineage>
</organism>
<reference evidence="5" key="1">
    <citation type="journal article" date="2021" name="Environ. Microbiol.">
        <title>New insights into the diversity and evolution of the archaeal mobilome from three complete genomes of Saccharolobus shibatae.</title>
        <authorList>
            <person name="Medvedeva S."/>
            <person name="Brandt D."/>
            <person name="Cvirkaite-Krupovic V."/>
            <person name="Liu Y."/>
            <person name="Severinov K."/>
            <person name="Ishino S."/>
            <person name="Ishino Y."/>
            <person name="Prangishvili D."/>
            <person name="Kalinowski J."/>
            <person name="Krupovic M."/>
        </authorList>
    </citation>
    <scope>NUCLEOTIDE SEQUENCE</scope>
    <source>
        <strain evidence="5">BEU9</strain>
    </source>
</reference>
<keyword evidence="1" id="KW-0815">Transposition</keyword>
<evidence type="ECO:0000256" key="3">
    <source>
        <dbReference type="ARBA" id="ARBA00023172"/>
    </source>
</evidence>
<dbReference type="PANTHER" id="PTHR33217">
    <property type="entry name" value="TRANSPOSASE FOR INSERTION SEQUENCE ELEMENT IS1081"/>
    <property type="match status" value="1"/>
</dbReference>
<sequence length="361" mass="41698">MELSTVNEVTLYDIQLRELVEGSGQSLTLTLVPNILPENALLNKSVKEIERMALEEAEKTSPKHQRGKEIRRKGYARYKFLKGFRIVMVGREVKYELEWISVKLPVLYGDKGRVKTKVEETLLKEERKVFAVLMLIYSVKGGKLNAKLWMPQIEASGEFKYIIVDGKYVKLKGGKAVLLVAMGVTEEGRRAVLDIILSVEEDAMAYWRLLVEVWKKSSFILIVADGIKALDRAISLAELHVARQGCLVHLKRRKTKEEREALNAIISSAENGEIRPESCPTLLSYLKASKKLWKWLKSNNLVESFNSLLERRRFGLYHSPWRILQIARAIALYYNLLTYFLITVIILQYFLFFSFYQKFIQ</sequence>
<dbReference type="RefSeq" id="WP_218261248.1">
    <property type="nucleotide sequence ID" value="NZ_CP077715.1"/>
</dbReference>
<gene>
    <name evidence="5" type="ORF">J5U21_00858</name>
</gene>
<evidence type="ECO:0000256" key="1">
    <source>
        <dbReference type="ARBA" id="ARBA00022578"/>
    </source>
</evidence>
<keyword evidence="4" id="KW-1133">Transmembrane helix</keyword>
<keyword evidence="3" id="KW-0233">DNA recombination</keyword>
<evidence type="ECO:0000256" key="4">
    <source>
        <dbReference type="SAM" id="Phobius"/>
    </source>
</evidence>
<dbReference type="GO" id="GO:0006313">
    <property type="term" value="P:DNA transposition"/>
    <property type="evidence" value="ECO:0007669"/>
    <property type="project" value="InterPro"/>
</dbReference>
<dbReference type="GeneID" id="65559380"/>
<dbReference type="AlphaFoldDB" id="A0A8F5BTU2"/>
<dbReference type="GO" id="GO:0003677">
    <property type="term" value="F:DNA binding"/>
    <property type="evidence" value="ECO:0007669"/>
    <property type="project" value="UniProtKB-KW"/>
</dbReference>
<dbReference type="GO" id="GO:0004803">
    <property type="term" value="F:transposase activity"/>
    <property type="evidence" value="ECO:0007669"/>
    <property type="project" value="InterPro"/>
</dbReference>
<keyword evidence="4" id="KW-0812">Transmembrane</keyword>
<dbReference type="Pfam" id="PF00872">
    <property type="entry name" value="Transposase_mut"/>
    <property type="match status" value="1"/>
</dbReference>